<reference evidence="5 6" key="1">
    <citation type="submission" date="2022-03" db="EMBL/GenBank/DDBJ databases">
        <title>Genome data of Colletotrichum spp.</title>
        <authorList>
            <person name="Utami Y.D."/>
            <person name="Hiruma K."/>
        </authorList>
    </citation>
    <scope>NUCLEOTIDE SEQUENCE [LARGE SCALE GENOMIC DNA]</scope>
    <source>
        <strain evidence="5 6">MAFF 239500</strain>
    </source>
</reference>
<name>A0AA37LF43_9PEZI</name>
<evidence type="ECO:0000256" key="2">
    <source>
        <dbReference type="ARBA" id="ARBA00022617"/>
    </source>
</evidence>
<keyword evidence="3" id="KW-0479">Metal-binding</keyword>
<accession>A0AA37LF43</accession>
<dbReference type="GO" id="GO:0004497">
    <property type="term" value="F:monooxygenase activity"/>
    <property type="evidence" value="ECO:0007669"/>
    <property type="project" value="InterPro"/>
</dbReference>
<keyword evidence="4" id="KW-0408">Iron</keyword>
<evidence type="ECO:0000256" key="4">
    <source>
        <dbReference type="ARBA" id="ARBA00023004"/>
    </source>
</evidence>
<dbReference type="SUPFAM" id="SSF48264">
    <property type="entry name" value="Cytochrome P450"/>
    <property type="match status" value="1"/>
</dbReference>
<dbReference type="RefSeq" id="XP_049125397.1">
    <property type="nucleotide sequence ID" value="XM_049269440.1"/>
</dbReference>
<dbReference type="EMBL" id="BQXU01000006">
    <property type="protein sequence ID" value="GKT43047.1"/>
    <property type="molecule type" value="Genomic_DNA"/>
</dbReference>
<dbReference type="InterPro" id="IPR001128">
    <property type="entry name" value="Cyt_P450"/>
</dbReference>
<keyword evidence="2" id="KW-0349">Heme</keyword>
<protein>
    <submittedName>
        <fullName evidence="5">N-acetyltryptophan 6-hydroxylase ivoC</fullName>
    </submittedName>
</protein>
<evidence type="ECO:0000313" key="6">
    <source>
        <dbReference type="Proteomes" id="UP001055115"/>
    </source>
</evidence>
<dbReference type="GO" id="GO:0020037">
    <property type="term" value="F:heme binding"/>
    <property type="evidence" value="ECO:0007669"/>
    <property type="project" value="InterPro"/>
</dbReference>
<evidence type="ECO:0000256" key="3">
    <source>
        <dbReference type="ARBA" id="ARBA00022723"/>
    </source>
</evidence>
<keyword evidence="6" id="KW-1185">Reference proteome</keyword>
<evidence type="ECO:0000313" key="5">
    <source>
        <dbReference type="EMBL" id="GKT43047.1"/>
    </source>
</evidence>
<organism evidence="5 6">
    <name type="scientific">Colletotrichum spaethianum</name>
    <dbReference type="NCBI Taxonomy" id="700344"/>
    <lineage>
        <taxon>Eukaryota</taxon>
        <taxon>Fungi</taxon>
        <taxon>Dikarya</taxon>
        <taxon>Ascomycota</taxon>
        <taxon>Pezizomycotina</taxon>
        <taxon>Sordariomycetes</taxon>
        <taxon>Hypocreomycetidae</taxon>
        <taxon>Glomerellales</taxon>
        <taxon>Glomerellaceae</taxon>
        <taxon>Colletotrichum</taxon>
        <taxon>Colletotrichum spaethianum species complex</taxon>
    </lineage>
</organism>
<proteinExistence type="inferred from homology"/>
<comment type="caution">
    <text evidence="5">The sequence shown here is derived from an EMBL/GenBank/DDBJ whole genome shotgun (WGS) entry which is preliminary data.</text>
</comment>
<dbReference type="Pfam" id="PF00067">
    <property type="entry name" value="p450"/>
    <property type="match status" value="1"/>
</dbReference>
<dbReference type="InterPro" id="IPR050121">
    <property type="entry name" value="Cytochrome_P450_monoxygenase"/>
</dbReference>
<dbReference type="InterPro" id="IPR036396">
    <property type="entry name" value="Cyt_P450_sf"/>
</dbReference>
<dbReference type="GeneID" id="73324030"/>
<dbReference type="Proteomes" id="UP001055115">
    <property type="component" value="Unassembled WGS sequence"/>
</dbReference>
<dbReference type="Gene3D" id="1.10.630.10">
    <property type="entry name" value="Cytochrome P450"/>
    <property type="match status" value="1"/>
</dbReference>
<dbReference type="AlphaFoldDB" id="A0AA37LF43"/>
<dbReference type="PANTHER" id="PTHR24305">
    <property type="entry name" value="CYTOCHROME P450"/>
    <property type="match status" value="1"/>
</dbReference>
<dbReference type="PANTHER" id="PTHR24305:SF166">
    <property type="entry name" value="CYTOCHROME P450 12A4, MITOCHONDRIAL-RELATED"/>
    <property type="match status" value="1"/>
</dbReference>
<comment type="similarity">
    <text evidence="1">Belongs to the cytochrome P450 family.</text>
</comment>
<sequence>MSFNAPHTLFFETNTVKHKERRRILSPLFSRAEILKLEPLILEKLSLLDRKIEKLCQKKEINVYDAMRLLTTEIIMQFAFSQPAGVIDEHEDDFNSEFTDTVSTASHSVYLMYEKPWIRHFGSVVPTRVLCVLQPALGNIMKLLGFALGALRCWQEDQGNRKESSHPIVFDRLHSLTDTEKISEGADLLAAGSDTTAATVATAVMQILLNPEIERKLVNSLNAAISSADNLSRLLDLEKIEYLVCRPS</sequence>
<gene>
    <name evidence="5" type="ORF">ColSpa_03228</name>
</gene>
<dbReference type="GO" id="GO:0005506">
    <property type="term" value="F:iron ion binding"/>
    <property type="evidence" value="ECO:0007669"/>
    <property type="project" value="InterPro"/>
</dbReference>
<evidence type="ECO:0000256" key="1">
    <source>
        <dbReference type="ARBA" id="ARBA00010617"/>
    </source>
</evidence>
<dbReference type="GO" id="GO:0016705">
    <property type="term" value="F:oxidoreductase activity, acting on paired donors, with incorporation or reduction of molecular oxygen"/>
    <property type="evidence" value="ECO:0007669"/>
    <property type="project" value="InterPro"/>
</dbReference>